<name>Q2KZL1_BORA1</name>
<keyword evidence="2" id="KW-1185">Reference proteome</keyword>
<proteinExistence type="predicted"/>
<dbReference type="Proteomes" id="UP000001977">
    <property type="component" value="Chromosome"/>
</dbReference>
<protein>
    <submittedName>
        <fullName evidence="1">Uncharacterized protein</fullName>
    </submittedName>
</protein>
<dbReference type="EMBL" id="AM167904">
    <property type="protein sequence ID" value="CAJ47949.1"/>
    <property type="molecule type" value="Genomic_DNA"/>
</dbReference>
<accession>Q2KZL1</accession>
<gene>
    <name evidence="1" type="ordered locus">BAV0344</name>
</gene>
<dbReference type="KEGG" id="bav:BAV0344"/>
<dbReference type="STRING" id="360910.BAV0344"/>
<evidence type="ECO:0000313" key="1">
    <source>
        <dbReference type="EMBL" id="CAJ47949.1"/>
    </source>
</evidence>
<organism evidence="1 2">
    <name type="scientific">Bordetella avium (strain 197N)</name>
    <dbReference type="NCBI Taxonomy" id="360910"/>
    <lineage>
        <taxon>Bacteria</taxon>
        <taxon>Pseudomonadati</taxon>
        <taxon>Pseudomonadota</taxon>
        <taxon>Betaproteobacteria</taxon>
        <taxon>Burkholderiales</taxon>
        <taxon>Alcaligenaceae</taxon>
        <taxon>Bordetella</taxon>
    </lineage>
</organism>
<sequence length="107" mass="12194">MAAHAHVDADVQVAHYHCDAGRPFRVVYEFDHPRPEAHVHIHGRAEKLVYEDGGFSNARYTLQGKVNRANVAKTGVFLFEHTREKFDGKWQPVDLMLGKNCMPAKRP</sequence>
<reference evidence="1 2" key="1">
    <citation type="journal article" date="2006" name="J. Bacteriol.">
        <title>Comparison of the genome sequence of the poultry pathogen Bordetella avium with those of B. bronchiseptica, B. pertussis, and B. parapertussis reveals extensive diversity in surface structures associated with host interaction.</title>
        <authorList>
            <person name="Sebaihia M."/>
            <person name="Preston A."/>
            <person name="Maskell D.J."/>
            <person name="Kuzmiak H."/>
            <person name="Connell T.D."/>
            <person name="King N.D."/>
            <person name="Orndorff P.E."/>
            <person name="Miyamoto D.M."/>
            <person name="Thomson N.R."/>
            <person name="Harris D."/>
            <person name="Goble A."/>
            <person name="Lord A."/>
            <person name="Murphy L."/>
            <person name="Quail M.A."/>
            <person name="Rutter S."/>
            <person name="Squares R."/>
            <person name="Squares S."/>
            <person name="Woodward J."/>
            <person name="Parkhill J."/>
            <person name="Temple L.M."/>
        </authorList>
    </citation>
    <scope>NUCLEOTIDE SEQUENCE [LARGE SCALE GENOMIC DNA]</scope>
    <source>
        <strain evidence="1 2">197N</strain>
    </source>
</reference>
<evidence type="ECO:0000313" key="2">
    <source>
        <dbReference type="Proteomes" id="UP000001977"/>
    </source>
</evidence>
<dbReference type="AlphaFoldDB" id="Q2KZL1"/>
<dbReference type="HOGENOM" id="CLU_2204932_0_0_4"/>